<dbReference type="Pfam" id="PF03023">
    <property type="entry name" value="MurJ"/>
    <property type="match status" value="1"/>
</dbReference>
<feature type="transmembrane region" description="Helical" evidence="9">
    <location>
        <begin position="296"/>
        <end position="318"/>
    </location>
</feature>
<dbReference type="PANTHER" id="PTHR47019:SF1">
    <property type="entry name" value="LIPID II FLIPPASE MURJ"/>
    <property type="match status" value="1"/>
</dbReference>
<dbReference type="Proteomes" id="UP000559598">
    <property type="component" value="Unassembled WGS sequence"/>
</dbReference>
<dbReference type="GO" id="GO:0015648">
    <property type="term" value="F:lipid-linked peptidoglycan transporter activity"/>
    <property type="evidence" value="ECO:0007669"/>
    <property type="project" value="UniProtKB-UniRule"/>
</dbReference>
<keyword evidence="8" id="KW-0961">Cell wall biogenesis/degradation</keyword>
<dbReference type="InterPro" id="IPR051050">
    <property type="entry name" value="Lipid_II_flippase_MurJ/MviN"/>
</dbReference>
<sequence length="536" mass="60427">MANSSEKENGITERFYKQRKTMKQSAPVMNRVAISTVLIVFVGLVSKGLGFLRDMFLALFLGAGMENDAFQIAQSLPFTIFGTISVSMTTLYITIYEEVKNRHGKREALSFSNHLFIQLVFYAFFVSILGNLSAPMFVSFFAPGFSEEGRQLAIENTKISFWGIVLHVYIAVVSGYLHSEKKFFVTSLKGIFMNIGTLLLFFVLLFLQKDTVSIHIIALTILGGLLFYALLLTIEMKRSGYGFVTEKFSHSNEYVKKFFYLLLPISFGASVTQLAPICDRIIASFLGEGSISALAYGGRLTLFGGAVIASAVITVVYPSVVQWVQARQEAKVWDLMKKYMILLQSVMVPLVVFIFSESELLVEVFFGRGRFSKEDVFMTASVVRCLALGLIVYGVREVYIKIFHALQDTKTPVKNGMYAVLFNIVFSLLLMFPFGIAGIALGTSLSLTIMTILLHNKLRKKWCWINMNIPWREMGYIFYCSLAAALVCQIVQWQVTIVPFVRLLLLSVLFMSIYCLLSIATKRMWVIYAKHLLEGR</sequence>
<evidence type="ECO:0000256" key="1">
    <source>
        <dbReference type="ARBA" id="ARBA00004651"/>
    </source>
</evidence>
<feature type="transmembrane region" description="Helical" evidence="9">
    <location>
        <begin position="476"/>
        <end position="495"/>
    </location>
</feature>
<gene>
    <name evidence="10" type="ORF">GGR02_001566</name>
</gene>
<keyword evidence="6 9" id="KW-1133">Transmembrane helix</keyword>
<protein>
    <recommendedName>
        <fullName evidence="8">Lipid II flippase</fullName>
    </recommendedName>
</protein>
<dbReference type="GO" id="GO:0009252">
    <property type="term" value="P:peptidoglycan biosynthetic process"/>
    <property type="evidence" value="ECO:0007669"/>
    <property type="project" value="UniProtKB-UniRule"/>
</dbReference>
<accession>A0A840DL62</accession>
<feature type="transmembrane region" description="Helical" evidence="9">
    <location>
        <begin position="72"/>
        <end position="95"/>
    </location>
</feature>
<dbReference type="GO" id="GO:0034204">
    <property type="term" value="P:lipid translocation"/>
    <property type="evidence" value="ECO:0007669"/>
    <property type="project" value="TreeGrafter"/>
</dbReference>
<evidence type="ECO:0000313" key="11">
    <source>
        <dbReference type="Proteomes" id="UP000559598"/>
    </source>
</evidence>
<dbReference type="AlphaFoldDB" id="A0A840DL62"/>
<evidence type="ECO:0000256" key="9">
    <source>
        <dbReference type="SAM" id="Phobius"/>
    </source>
</evidence>
<comment type="function">
    <text evidence="8">Involved in peptidoglycan biosynthesis. Transports lipid-linked peptidoglycan precursors from the inner to the outer leaflet of the cytoplasmic membrane.</text>
</comment>
<evidence type="ECO:0000256" key="4">
    <source>
        <dbReference type="ARBA" id="ARBA00022960"/>
    </source>
</evidence>
<dbReference type="GO" id="GO:0008360">
    <property type="term" value="P:regulation of cell shape"/>
    <property type="evidence" value="ECO:0007669"/>
    <property type="project" value="UniProtKB-UniRule"/>
</dbReference>
<evidence type="ECO:0000256" key="8">
    <source>
        <dbReference type="PIRNR" id="PIRNR002869"/>
    </source>
</evidence>
<name>A0A840DL62_9BACL</name>
<dbReference type="PRINTS" id="PR01806">
    <property type="entry name" value="VIRFACTRMVIN"/>
</dbReference>
<evidence type="ECO:0000256" key="5">
    <source>
        <dbReference type="ARBA" id="ARBA00022984"/>
    </source>
</evidence>
<evidence type="ECO:0000256" key="7">
    <source>
        <dbReference type="ARBA" id="ARBA00023136"/>
    </source>
</evidence>
<feature type="transmembrane region" description="Helical" evidence="9">
    <location>
        <begin position="214"/>
        <end position="234"/>
    </location>
</feature>
<reference evidence="10 11" key="1">
    <citation type="submission" date="2020-08" db="EMBL/GenBank/DDBJ databases">
        <title>Genomic Encyclopedia of Type Strains, Phase IV (KMG-IV): sequencing the most valuable type-strain genomes for metagenomic binning, comparative biology and taxonomic classification.</title>
        <authorList>
            <person name="Goeker M."/>
        </authorList>
    </citation>
    <scope>NUCLEOTIDE SEQUENCE [LARGE SCALE GENOMIC DNA]</scope>
    <source>
        <strain evidence="10 11">DSM 17075</strain>
    </source>
</reference>
<dbReference type="GO" id="GO:0071555">
    <property type="term" value="P:cell wall organization"/>
    <property type="evidence" value="ECO:0007669"/>
    <property type="project" value="UniProtKB-UniRule"/>
</dbReference>
<proteinExistence type="inferred from homology"/>
<feature type="transmembrane region" description="Helical" evidence="9">
    <location>
        <begin position="376"/>
        <end position="395"/>
    </location>
</feature>
<feature type="transmembrane region" description="Helical" evidence="9">
    <location>
        <begin position="339"/>
        <end position="356"/>
    </location>
</feature>
<comment type="subcellular location">
    <subcellularLocation>
        <location evidence="1">Cell membrane</location>
        <topology evidence="1">Multi-pass membrane protein</topology>
    </subcellularLocation>
</comment>
<feature type="transmembrane region" description="Helical" evidence="9">
    <location>
        <begin position="28"/>
        <end position="52"/>
    </location>
</feature>
<evidence type="ECO:0000313" key="10">
    <source>
        <dbReference type="EMBL" id="MBB4073804.1"/>
    </source>
</evidence>
<keyword evidence="7 8" id="KW-0472">Membrane</keyword>
<feature type="transmembrane region" description="Helical" evidence="9">
    <location>
        <begin position="501"/>
        <end position="520"/>
    </location>
</feature>
<feature type="transmembrane region" description="Helical" evidence="9">
    <location>
        <begin position="115"/>
        <end position="139"/>
    </location>
</feature>
<dbReference type="GO" id="GO:0005886">
    <property type="term" value="C:plasma membrane"/>
    <property type="evidence" value="ECO:0007669"/>
    <property type="project" value="UniProtKB-SubCell"/>
</dbReference>
<feature type="transmembrane region" description="Helical" evidence="9">
    <location>
        <begin position="438"/>
        <end position="455"/>
    </location>
</feature>
<keyword evidence="11" id="KW-1185">Reference proteome</keyword>
<feature type="transmembrane region" description="Helical" evidence="9">
    <location>
        <begin position="159"/>
        <end position="179"/>
    </location>
</feature>
<comment type="similarity">
    <text evidence="8">Belongs to the MurJ/MviN family.</text>
</comment>
<keyword evidence="8" id="KW-0813">Transport</keyword>
<feature type="transmembrane region" description="Helical" evidence="9">
    <location>
        <begin position="258"/>
        <end position="276"/>
    </location>
</feature>
<evidence type="ECO:0000256" key="6">
    <source>
        <dbReference type="ARBA" id="ARBA00022989"/>
    </source>
</evidence>
<feature type="transmembrane region" description="Helical" evidence="9">
    <location>
        <begin position="416"/>
        <end position="432"/>
    </location>
</feature>
<dbReference type="CDD" id="cd13123">
    <property type="entry name" value="MATE_MurJ_like"/>
    <property type="match status" value="1"/>
</dbReference>
<evidence type="ECO:0000256" key="3">
    <source>
        <dbReference type="ARBA" id="ARBA00022692"/>
    </source>
</evidence>
<dbReference type="PIRSF" id="PIRSF002869">
    <property type="entry name" value="MviN"/>
    <property type="match status" value="1"/>
</dbReference>
<comment type="caution">
    <text evidence="10">The sequence shown here is derived from an EMBL/GenBank/DDBJ whole genome shotgun (WGS) entry which is preliminary data.</text>
</comment>
<keyword evidence="4 8" id="KW-0133">Cell shape</keyword>
<keyword evidence="2 8" id="KW-1003">Cell membrane</keyword>
<dbReference type="RefSeq" id="WP_183184129.1">
    <property type="nucleotide sequence ID" value="NZ_BMNP01000006.1"/>
</dbReference>
<keyword evidence="3 9" id="KW-0812">Transmembrane</keyword>
<dbReference type="NCBIfam" id="TIGR01695">
    <property type="entry name" value="murJ_mviN"/>
    <property type="match status" value="1"/>
</dbReference>
<dbReference type="PANTHER" id="PTHR47019">
    <property type="entry name" value="LIPID II FLIPPASE MURJ"/>
    <property type="match status" value="1"/>
</dbReference>
<keyword evidence="5 8" id="KW-0573">Peptidoglycan synthesis</keyword>
<dbReference type="EMBL" id="JACIDE010000008">
    <property type="protein sequence ID" value="MBB4073804.1"/>
    <property type="molecule type" value="Genomic_DNA"/>
</dbReference>
<evidence type="ECO:0000256" key="2">
    <source>
        <dbReference type="ARBA" id="ARBA00022475"/>
    </source>
</evidence>
<feature type="transmembrane region" description="Helical" evidence="9">
    <location>
        <begin position="191"/>
        <end position="208"/>
    </location>
</feature>
<organism evidence="10 11">
    <name type="scientific">Anoxybacteroides voinovskiense</name>
    <dbReference type="NCBI Taxonomy" id="230470"/>
    <lineage>
        <taxon>Bacteria</taxon>
        <taxon>Bacillati</taxon>
        <taxon>Bacillota</taxon>
        <taxon>Bacilli</taxon>
        <taxon>Bacillales</taxon>
        <taxon>Anoxybacillaceae</taxon>
        <taxon>Anoxybacteroides</taxon>
    </lineage>
</organism>
<dbReference type="InterPro" id="IPR004268">
    <property type="entry name" value="MurJ"/>
</dbReference>